<dbReference type="OrthoDB" id="3690818at2"/>
<feature type="transmembrane region" description="Helical" evidence="5">
    <location>
        <begin position="374"/>
        <end position="395"/>
    </location>
</feature>
<dbReference type="InterPro" id="IPR020846">
    <property type="entry name" value="MFS_dom"/>
</dbReference>
<sequence length="409" mass="44199">MSVLSTLRELDHGQRHTVLASFLGWTLDAFDYFLLTFVIVGVANEFGVEKTDVTLALLLTLAARPFGALLFGRLADRYGRRPILMLDVVLFSVFELATAFSTSLTMLLVLRFLFGIAMGGEWGIGASLAMEAIPPKARGIVSGLLQSGYPCGFFLGALANWLLIDHIGWRGLFVVGTAPALLVLYIRRKVPESPVWQQQRQAPRQGLREAMRGHWKLALYLMLLMTAFNMFSHGSQDLYHTFEEVDLHLPTGSAAAFVLVALLNIGALVGGLLFGALSERIGRRRAIVIAALLAIPVIPLWMYGGTLVLYGVGAFLIQVMVQGAWGVVPSHLNELSPGHVRGTLPGFAYQTGNLLAAVTATAQAWIARAHGGDYAFAMSVWIGVVALVLALLAWLGPEARGVGFGGMPD</sequence>
<dbReference type="STRING" id="529704.SAMN02927913_2365"/>
<accession>A0A1H6YBG9</accession>
<dbReference type="InterPro" id="IPR011701">
    <property type="entry name" value="MFS"/>
</dbReference>
<feature type="domain" description="Major facilitator superfamily (MFS) profile" evidence="6">
    <location>
        <begin position="17"/>
        <end position="400"/>
    </location>
</feature>
<protein>
    <submittedName>
        <fullName evidence="7">MFS transporter, SHS family, lactate transporter</fullName>
    </submittedName>
</protein>
<feature type="transmembrane region" description="Helical" evidence="5">
    <location>
        <begin position="53"/>
        <end position="71"/>
    </location>
</feature>
<evidence type="ECO:0000313" key="8">
    <source>
        <dbReference type="Proteomes" id="UP000199420"/>
    </source>
</evidence>
<gene>
    <name evidence="7" type="ORF">SAMN04487997_3076</name>
</gene>
<dbReference type="PROSITE" id="PS50850">
    <property type="entry name" value="MFS"/>
    <property type="match status" value="1"/>
</dbReference>
<evidence type="ECO:0000256" key="5">
    <source>
        <dbReference type="SAM" id="Phobius"/>
    </source>
</evidence>
<feature type="transmembrane region" description="Helical" evidence="5">
    <location>
        <begin position="286"/>
        <end position="303"/>
    </location>
</feature>
<dbReference type="InterPro" id="IPR005829">
    <property type="entry name" value="Sugar_transporter_CS"/>
</dbReference>
<dbReference type="RefSeq" id="WP_091337137.1">
    <property type="nucleotide sequence ID" value="NZ_FNYC01000006.1"/>
</dbReference>
<feature type="transmembrane region" description="Helical" evidence="5">
    <location>
        <begin position="83"/>
        <end position="102"/>
    </location>
</feature>
<evidence type="ECO:0000259" key="6">
    <source>
        <dbReference type="PROSITE" id="PS50850"/>
    </source>
</evidence>
<evidence type="ECO:0000313" key="7">
    <source>
        <dbReference type="EMBL" id="SEJ34500.1"/>
    </source>
</evidence>
<dbReference type="Gene3D" id="1.20.1250.20">
    <property type="entry name" value="MFS general substrate transporter like domains"/>
    <property type="match status" value="2"/>
</dbReference>
<organism evidence="7 8">
    <name type="scientific">Frateuria terrea</name>
    <dbReference type="NCBI Taxonomy" id="529704"/>
    <lineage>
        <taxon>Bacteria</taxon>
        <taxon>Pseudomonadati</taxon>
        <taxon>Pseudomonadota</taxon>
        <taxon>Gammaproteobacteria</taxon>
        <taxon>Lysobacterales</taxon>
        <taxon>Rhodanobacteraceae</taxon>
        <taxon>Frateuria</taxon>
    </lineage>
</organism>
<dbReference type="GO" id="GO:0046943">
    <property type="term" value="F:carboxylic acid transmembrane transporter activity"/>
    <property type="evidence" value="ECO:0007669"/>
    <property type="project" value="TreeGrafter"/>
</dbReference>
<name>A0A1H6YBG9_9GAMM</name>
<keyword evidence="2 5" id="KW-0812">Transmembrane</keyword>
<dbReference type="AlphaFoldDB" id="A0A1H6YBG9"/>
<keyword evidence="3 5" id="KW-1133">Transmembrane helix</keyword>
<dbReference type="Proteomes" id="UP000199420">
    <property type="component" value="Unassembled WGS sequence"/>
</dbReference>
<feature type="transmembrane region" description="Helical" evidence="5">
    <location>
        <begin position="254"/>
        <end position="274"/>
    </location>
</feature>
<dbReference type="PANTHER" id="PTHR23508:SF10">
    <property type="entry name" value="CARBOXYLIC ACID TRANSPORTER PROTEIN HOMOLOG"/>
    <property type="match status" value="1"/>
</dbReference>
<dbReference type="CDD" id="cd17316">
    <property type="entry name" value="MFS_SV2_like"/>
    <property type="match status" value="1"/>
</dbReference>
<evidence type="ECO:0000256" key="4">
    <source>
        <dbReference type="ARBA" id="ARBA00023136"/>
    </source>
</evidence>
<dbReference type="EMBL" id="FNYC01000006">
    <property type="protein sequence ID" value="SEJ34500.1"/>
    <property type="molecule type" value="Genomic_DNA"/>
</dbReference>
<dbReference type="PANTHER" id="PTHR23508">
    <property type="entry name" value="CARBOXYLIC ACID TRANSPORTER PROTEIN HOMOLOG"/>
    <property type="match status" value="1"/>
</dbReference>
<keyword evidence="8" id="KW-1185">Reference proteome</keyword>
<dbReference type="SUPFAM" id="SSF103473">
    <property type="entry name" value="MFS general substrate transporter"/>
    <property type="match status" value="1"/>
</dbReference>
<dbReference type="GO" id="GO:0005886">
    <property type="term" value="C:plasma membrane"/>
    <property type="evidence" value="ECO:0007669"/>
    <property type="project" value="TreeGrafter"/>
</dbReference>
<evidence type="ECO:0000256" key="1">
    <source>
        <dbReference type="ARBA" id="ARBA00004141"/>
    </source>
</evidence>
<keyword evidence="4 5" id="KW-0472">Membrane</keyword>
<feature type="transmembrane region" description="Helical" evidence="5">
    <location>
        <begin position="18"/>
        <end position="41"/>
    </location>
</feature>
<dbReference type="Pfam" id="PF07690">
    <property type="entry name" value="MFS_1"/>
    <property type="match status" value="1"/>
</dbReference>
<feature type="transmembrane region" description="Helical" evidence="5">
    <location>
        <begin position="217"/>
        <end position="234"/>
    </location>
</feature>
<proteinExistence type="predicted"/>
<dbReference type="PROSITE" id="PS00217">
    <property type="entry name" value="SUGAR_TRANSPORT_2"/>
    <property type="match status" value="1"/>
</dbReference>
<evidence type="ECO:0000256" key="2">
    <source>
        <dbReference type="ARBA" id="ARBA00022692"/>
    </source>
</evidence>
<comment type="subcellular location">
    <subcellularLocation>
        <location evidence="1">Membrane</location>
        <topology evidence="1">Multi-pass membrane protein</topology>
    </subcellularLocation>
</comment>
<dbReference type="InterPro" id="IPR036259">
    <property type="entry name" value="MFS_trans_sf"/>
</dbReference>
<evidence type="ECO:0000256" key="3">
    <source>
        <dbReference type="ARBA" id="ARBA00022989"/>
    </source>
</evidence>
<reference evidence="7 8" key="1">
    <citation type="submission" date="2016-10" db="EMBL/GenBank/DDBJ databases">
        <authorList>
            <person name="de Groot N.N."/>
        </authorList>
    </citation>
    <scope>NUCLEOTIDE SEQUENCE [LARGE SCALE GENOMIC DNA]</scope>
    <source>
        <strain evidence="7 8">DSM 26515</strain>
    </source>
</reference>
<feature type="transmembrane region" description="Helical" evidence="5">
    <location>
        <begin position="167"/>
        <end position="186"/>
    </location>
</feature>